<dbReference type="GO" id="GO:0051082">
    <property type="term" value="F:unfolded protein binding"/>
    <property type="evidence" value="ECO:0007669"/>
    <property type="project" value="UniProtKB-UniRule"/>
</dbReference>
<feature type="domain" description="CR-type" evidence="17">
    <location>
        <begin position="136"/>
        <end position="213"/>
    </location>
</feature>
<evidence type="ECO:0000256" key="1">
    <source>
        <dbReference type="ARBA" id="ARBA00004496"/>
    </source>
</evidence>
<evidence type="ECO:0000256" key="15">
    <source>
        <dbReference type="PROSITE-ProRule" id="PRU00546"/>
    </source>
</evidence>
<feature type="binding site" evidence="14">
    <location>
        <position position="204"/>
    </location>
    <ligand>
        <name>Zn(2+)</name>
        <dbReference type="ChEBI" id="CHEBI:29105"/>
        <label>1</label>
    </ligand>
</feature>
<feature type="binding site" evidence="14">
    <location>
        <position position="152"/>
    </location>
    <ligand>
        <name>Zn(2+)</name>
        <dbReference type="ChEBI" id="CHEBI:29105"/>
        <label>1</label>
    </ligand>
</feature>
<dbReference type="HAMAP" id="MF_01152">
    <property type="entry name" value="DnaJ"/>
    <property type="match status" value="1"/>
</dbReference>
<evidence type="ECO:0000256" key="12">
    <source>
        <dbReference type="ARBA" id="ARBA00061004"/>
    </source>
</evidence>
<dbReference type="FunFam" id="2.10.230.10:FF:000002">
    <property type="entry name" value="Molecular chaperone DnaJ"/>
    <property type="match status" value="1"/>
</dbReference>
<feature type="binding site" evidence="14">
    <location>
        <position position="168"/>
    </location>
    <ligand>
        <name>Zn(2+)</name>
        <dbReference type="ChEBI" id="CHEBI:29105"/>
        <label>2</label>
    </ligand>
</feature>
<dbReference type="Gene3D" id="2.60.260.20">
    <property type="entry name" value="Urease metallochaperone UreE, N-terminal domain"/>
    <property type="match status" value="2"/>
</dbReference>
<evidence type="ECO:0000256" key="9">
    <source>
        <dbReference type="ARBA" id="ARBA00023016"/>
    </source>
</evidence>
<dbReference type="PRINTS" id="PR00625">
    <property type="entry name" value="JDOMAIN"/>
</dbReference>
<dbReference type="PANTHER" id="PTHR43096">
    <property type="entry name" value="DNAJ HOMOLOG 1, MITOCHONDRIAL-RELATED"/>
    <property type="match status" value="1"/>
</dbReference>
<feature type="repeat" description="CXXCXGXG motif" evidence="14">
    <location>
        <begin position="165"/>
        <end position="172"/>
    </location>
</feature>
<dbReference type="AlphaFoldDB" id="A0A1I4XRF1"/>
<dbReference type="Gene3D" id="1.10.287.110">
    <property type="entry name" value="DnaJ domain"/>
    <property type="match status" value="1"/>
</dbReference>
<evidence type="ECO:0000256" key="3">
    <source>
        <dbReference type="ARBA" id="ARBA00022490"/>
    </source>
</evidence>
<reference evidence="18 19" key="1">
    <citation type="submission" date="2016-10" db="EMBL/GenBank/DDBJ databases">
        <authorList>
            <person name="de Groot N.N."/>
        </authorList>
    </citation>
    <scope>NUCLEOTIDE SEQUENCE [LARGE SCALE GENOMIC DNA]</scope>
    <source>
        <strain evidence="18 19">CGMCC 1.7659</strain>
    </source>
</reference>
<dbReference type="Proteomes" id="UP000198575">
    <property type="component" value="Unassembled WGS sequence"/>
</dbReference>
<dbReference type="FunFam" id="2.60.260.20:FF:000004">
    <property type="entry name" value="Molecular chaperone DnaJ"/>
    <property type="match status" value="1"/>
</dbReference>
<dbReference type="NCBIfam" id="NF008035">
    <property type="entry name" value="PRK10767.1"/>
    <property type="match status" value="1"/>
</dbReference>
<evidence type="ECO:0000256" key="11">
    <source>
        <dbReference type="ARBA" id="ARBA00053423"/>
    </source>
</evidence>
<dbReference type="GO" id="GO:0042026">
    <property type="term" value="P:protein refolding"/>
    <property type="evidence" value="ECO:0007669"/>
    <property type="project" value="TreeGrafter"/>
</dbReference>
<evidence type="ECO:0000256" key="14">
    <source>
        <dbReference type="HAMAP-Rule" id="MF_01152"/>
    </source>
</evidence>
<keyword evidence="6 14" id="KW-0677">Repeat</keyword>
<gene>
    <name evidence="14" type="primary">dnaJ</name>
    <name evidence="18" type="ORF">SAMN05216289_11173</name>
</gene>
<feature type="repeat" description="CXXCXGXG motif" evidence="14">
    <location>
        <begin position="187"/>
        <end position="194"/>
    </location>
</feature>
<evidence type="ECO:0000313" key="18">
    <source>
        <dbReference type="EMBL" id="SFN28372.1"/>
    </source>
</evidence>
<evidence type="ECO:0000256" key="5">
    <source>
        <dbReference type="ARBA" id="ARBA00022723"/>
    </source>
</evidence>
<feature type="binding site" evidence="14">
    <location>
        <position position="190"/>
    </location>
    <ligand>
        <name>Zn(2+)</name>
        <dbReference type="ChEBI" id="CHEBI:29105"/>
        <label>2</label>
    </ligand>
</feature>
<name>A0A1I4XRF1_9GAMM</name>
<feature type="repeat" description="CXXCXGXG motif" evidence="14">
    <location>
        <begin position="149"/>
        <end position="156"/>
    </location>
</feature>
<evidence type="ECO:0000256" key="8">
    <source>
        <dbReference type="ARBA" id="ARBA00022833"/>
    </source>
</evidence>
<organism evidence="18 19">
    <name type="scientific">Dokdonella immobilis</name>
    <dbReference type="NCBI Taxonomy" id="578942"/>
    <lineage>
        <taxon>Bacteria</taxon>
        <taxon>Pseudomonadati</taxon>
        <taxon>Pseudomonadota</taxon>
        <taxon>Gammaproteobacteria</taxon>
        <taxon>Lysobacterales</taxon>
        <taxon>Rhodanobacteraceae</taxon>
        <taxon>Dokdonella</taxon>
    </lineage>
</organism>
<evidence type="ECO:0000256" key="10">
    <source>
        <dbReference type="ARBA" id="ARBA00023186"/>
    </source>
</evidence>
<dbReference type="SUPFAM" id="SSF57938">
    <property type="entry name" value="DnaJ/Hsp40 cysteine-rich domain"/>
    <property type="match status" value="1"/>
</dbReference>
<evidence type="ECO:0000256" key="2">
    <source>
        <dbReference type="ARBA" id="ARBA00011738"/>
    </source>
</evidence>
<feature type="binding site" evidence="14">
    <location>
        <position position="201"/>
    </location>
    <ligand>
        <name>Zn(2+)</name>
        <dbReference type="ChEBI" id="CHEBI:29105"/>
        <label>1</label>
    </ligand>
</feature>
<sequence length="380" mass="41544">MPVSDMTSKRCYYEVLGIERTASDDDLKKAFRRLAMKCHPDRCPDDPHAQEKFKEAKEAYEILGDGQKRAAYDQYGHAAFEHGMGGRGGGFNGDVGDIFGDIFSDIFGMGGGRGRARRGSDLRYLLELDLEEAVFGVDKQIEVPTLVACSECSGSGSEDGKTSTCATCRGHGRVRMQNGIFSVQQTCPHCAGSGKTVANPCRSCRGEGRINDERTLDVKIPAGVDNGDRIRLTGQGEAGPAGTVPGDLYVEVRVREHPIFTREGDDLYCEVPVRFAQATLGAELSVPTLGGEATVTIPPETQTGKLFRLRGKGVKSVRSGRTGDLLCRVVLETPVKLTARQRELLEEFESTFVGENAHTHSPRNRSWFDGVKQFWDRVTS</sequence>
<dbReference type="PANTHER" id="PTHR43096:SF48">
    <property type="entry name" value="CHAPERONE PROTEIN DNAJ"/>
    <property type="match status" value="1"/>
</dbReference>
<dbReference type="PROSITE" id="PS51188">
    <property type="entry name" value="ZF_CR"/>
    <property type="match status" value="1"/>
</dbReference>
<keyword evidence="10 14" id="KW-0143">Chaperone</keyword>
<keyword evidence="7 14" id="KW-0863">Zinc-finger</keyword>
<dbReference type="Pfam" id="PF00226">
    <property type="entry name" value="DnaJ"/>
    <property type="match status" value="1"/>
</dbReference>
<comment type="subunit">
    <text evidence="2 14">Homodimer.</text>
</comment>
<dbReference type="EMBL" id="FOVF01000011">
    <property type="protein sequence ID" value="SFN28372.1"/>
    <property type="molecule type" value="Genomic_DNA"/>
</dbReference>
<feature type="domain" description="J" evidence="16">
    <location>
        <begin position="11"/>
        <end position="76"/>
    </location>
</feature>
<keyword evidence="8 14" id="KW-0862">Zinc</keyword>
<dbReference type="OrthoDB" id="9779889at2"/>
<evidence type="ECO:0000256" key="6">
    <source>
        <dbReference type="ARBA" id="ARBA00022737"/>
    </source>
</evidence>
<dbReference type="Pfam" id="PF01556">
    <property type="entry name" value="DnaJ_C"/>
    <property type="match status" value="1"/>
</dbReference>
<dbReference type="InterPro" id="IPR036869">
    <property type="entry name" value="J_dom_sf"/>
</dbReference>
<feature type="zinc finger region" description="CR-type" evidence="15">
    <location>
        <begin position="136"/>
        <end position="213"/>
    </location>
</feature>
<feature type="binding site" evidence="14">
    <location>
        <position position="187"/>
    </location>
    <ligand>
        <name>Zn(2+)</name>
        <dbReference type="ChEBI" id="CHEBI:29105"/>
        <label>2</label>
    </ligand>
</feature>
<comment type="function">
    <text evidence="11 14">Participates actively in the response to hyperosmotic and heat shock by preventing the aggregation of stress-denatured proteins and by disaggregating proteins, also in an autonomous, DnaK-independent fashion. Unfolded proteins bind initially to DnaJ; upon interaction with the DnaJ-bound protein, DnaK hydrolyzes its bound ATP, resulting in the formation of a stable complex. GrpE releases ADP from DnaK; ATP binding to DnaK triggers the release of the substrate protein, thus completing the reaction cycle. Several rounds of ATP-dependent interactions between DnaJ, DnaK and GrpE are required for fully efficient folding. Also involved, together with DnaK and GrpE, in the DNA replication of plasmids through activation of initiation proteins.</text>
</comment>
<dbReference type="PROSITE" id="PS00636">
    <property type="entry name" value="DNAJ_1"/>
    <property type="match status" value="1"/>
</dbReference>
<dbReference type="InterPro" id="IPR002939">
    <property type="entry name" value="DnaJ_C"/>
</dbReference>
<evidence type="ECO:0000259" key="16">
    <source>
        <dbReference type="PROSITE" id="PS50076"/>
    </source>
</evidence>
<keyword evidence="9 14" id="KW-0346">Stress response</keyword>
<keyword evidence="3 14" id="KW-0963">Cytoplasm</keyword>
<comment type="domain">
    <text evidence="14">The J domain is necessary and sufficient to stimulate DnaK ATPase activity. Zinc center 1 plays an important role in the autonomous, DnaK-independent chaperone activity of DnaJ. Zinc center 2 is essential for interaction with DnaK and for DnaJ activity.</text>
</comment>
<evidence type="ECO:0000256" key="13">
    <source>
        <dbReference type="ARBA" id="ARBA00067609"/>
    </source>
</evidence>
<dbReference type="InterPro" id="IPR001305">
    <property type="entry name" value="HSP_DnaJ_Cys-rich_dom"/>
</dbReference>
<dbReference type="InterPro" id="IPR018253">
    <property type="entry name" value="DnaJ_domain_CS"/>
</dbReference>
<keyword evidence="5 14" id="KW-0479">Metal-binding</keyword>
<keyword evidence="19" id="KW-1185">Reference proteome</keyword>
<dbReference type="FunFam" id="1.10.287.110:FF:000034">
    <property type="entry name" value="Chaperone protein DnaJ"/>
    <property type="match status" value="1"/>
</dbReference>
<protein>
    <recommendedName>
        <fullName evidence="13 14">Chaperone protein DnaJ</fullName>
    </recommendedName>
</protein>
<dbReference type="Gene3D" id="2.10.230.10">
    <property type="entry name" value="Heat shock protein DnaJ, cysteine-rich domain"/>
    <property type="match status" value="1"/>
</dbReference>
<dbReference type="GO" id="GO:0031072">
    <property type="term" value="F:heat shock protein binding"/>
    <property type="evidence" value="ECO:0007669"/>
    <property type="project" value="InterPro"/>
</dbReference>
<dbReference type="GO" id="GO:0008270">
    <property type="term" value="F:zinc ion binding"/>
    <property type="evidence" value="ECO:0007669"/>
    <property type="project" value="UniProtKB-UniRule"/>
</dbReference>
<dbReference type="PROSITE" id="PS50076">
    <property type="entry name" value="DNAJ_2"/>
    <property type="match status" value="1"/>
</dbReference>
<dbReference type="Pfam" id="PF00684">
    <property type="entry name" value="DnaJ_CXXCXGXG"/>
    <property type="match status" value="1"/>
</dbReference>
<feature type="repeat" description="CXXCXGXG motif" evidence="14">
    <location>
        <begin position="201"/>
        <end position="208"/>
    </location>
</feature>
<evidence type="ECO:0000256" key="7">
    <source>
        <dbReference type="ARBA" id="ARBA00022771"/>
    </source>
</evidence>
<accession>A0A1I4XRF1</accession>
<dbReference type="CDD" id="cd10747">
    <property type="entry name" value="DnaJ_C"/>
    <property type="match status" value="1"/>
</dbReference>
<dbReference type="SUPFAM" id="SSF49493">
    <property type="entry name" value="HSP40/DnaJ peptide-binding domain"/>
    <property type="match status" value="2"/>
</dbReference>
<dbReference type="CDD" id="cd06257">
    <property type="entry name" value="DnaJ"/>
    <property type="match status" value="1"/>
</dbReference>
<dbReference type="CDD" id="cd10719">
    <property type="entry name" value="DnaJ_zf"/>
    <property type="match status" value="1"/>
</dbReference>
<evidence type="ECO:0000256" key="4">
    <source>
        <dbReference type="ARBA" id="ARBA00022705"/>
    </source>
</evidence>
<evidence type="ECO:0000259" key="17">
    <source>
        <dbReference type="PROSITE" id="PS51188"/>
    </source>
</evidence>
<dbReference type="GO" id="GO:0009408">
    <property type="term" value="P:response to heat"/>
    <property type="evidence" value="ECO:0007669"/>
    <property type="project" value="InterPro"/>
</dbReference>
<comment type="similarity">
    <text evidence="12 14">Belongs to the DnaJ family.</text>
</comment>
<comment type="cofactor">
    <cofactor evidence="14">
        <name>Zn(2+)</name>
        <dbReference type="ChEBI" id="CHEBI:29105"/>
    </cofactor>
    <text evidence="14">Binds 2 Zn(2+) ions per monomer.</text>
</comment>
<dbReference type="InterPro" id="IPR012724">
    <property type="entry name" value="DnaJ"/>
</dbReference>
<dbReference type="NCBIfam" id="TIGR02349">
    <property type="entry name" value="DnaJ_bact"/>
    <property type="match status" value="1"/>
</dbReference>
<comment type="subcellular location">
    <subcellularLocation>
        <location evidence="1 14">Cytoplasm</location>
    </subcellularLocation>
</comment>
<dbReference type="GO" id="GO:0006260">
    <property type="term" value="P:DNA replication"/>
    <property type="evidence" value="ECO:0007669"/>
    <property type="project" value="UniProtKB-KW"/>
</dbReference>
<proteinExistence type="inferred from homology"/>
<dbReference type="InterPro" id="IPR036410">
    <property type="entry name" value="HSP_DnaJ_Cys-rich_dom_sf"/>
</dbReference>
<dbReference type="InterPro" id="IPR008971">
    <property type="entry name" value="HSP40/DnaJ_pept-bd"/>
</dbReference>
<dbReference type="GO" id="GO:0005737">
    <property type="term" value="C:cytoplasm"/>
    <property type="evidence" value="ECO:0007669"/>
    <property type="project" value="UniProtKB-SubCell"/>
</dbReference>
<dbReference type="InterPro" id="IPR001623">
    <property type="entry name" value="DnaJ_domain"/>
</dbReference>
<feature type="binding site" evidence="14">
    <location>
        <position position="165"/>
    </location>
    <ligand>
        <name>Zn(2+)</name>
        <dbReference type="ChEBI" id="CHEBI:29105"/>
        <label>2</label>
    </ligand>
</feature>
<feature type="binding site" evidence="14">
    <location>
        <position position="149"/>
    </location>
    <ligand>
        <name>Zn(2+)</name>
        <dbReference type="ChEBI" id="CHEBI:29105"/>
        <label>1</label>
    </ligand>
</feature>
<dbReference type="SMART" id="SM00271">
    <property type="entry name" value="DnaJ"/>
    <property type="match status" value="1"/>
</dbReference>
<dbReference type="SUPFAM" id="SSF46565">
    <property type="entry name" value="Chaperone J-domain"/>
    <property type="match status" value="1"/>
</dbReference>
<evidence type="ECO:0000313" key="19">
    <source>
        <dbReference type="Proteomes" id="UP000198575"/>
    </source>
</evidence>
<keyword evidence="4 14" id="KW-0235">DNA replication</keyword>
<dbReference type="STRING" id="578942.SAMN05216289_11173"/>
<dbReference type="GO" id="GO:0005524">
    <property type="term" value="F:ATP binding"/>
    <property type="evidence" value="ECO:0007669"/>
    <property type="project" value="InterPro"/>
</dbReference>